<dbReference type="RefSeq" id="WP_160908744.1">
    <property type="nucleotide sequence ID" value="NZ_WVHS01000006.1"/>
</dbReference>
<keyword evidence="1" id="KW-1133">Transmembrane helix</keyword>
<keyword evidence="3" id="KW-1185">Reference proteome</keyword>
<comment type="caution">
    <text evidence="2">The sequence shown here is derived from an EMBL/GenBank/DDBJ whole genome shotgun (WGS) entry which is preliminary data.</text>
</comment>
<dbReference type="AlphaFoldDB" id="A0A7K1Y391"/>
<evidence type="ECO:0000313" key="2">
    <source>
        <dbReference type="EMBL" id="MXV17730.1"/>
    </source>
</evidence>
<accession>A0A7K1Y391</accession>
<reference evidence="2 3" key="1">
    <citation type="submission" date="2019-11" db="EMBL/GenBank/DDBJ databases">
        <title>Pedobacter sp. HMF7056 Genome sequencing and assembly.</title>
        <authorList>
            <person name="Kang H."/>
            <person name="Kim H."/>
            <person name="Joh K."/>
        </authorList>
    </citation>
    <scope>NUCLEOTIDE SEQUENCE [LARGE SCALE GENOMIC DNA]</scope>
    <source>
        <strain evidence="2 3">HMF7056</strain>
    </source>
</reference>
<keyword evidence="1" id="KW-0812">Transmembrane</keyword>
<evidence type="ECO:0000256" key="1">
    <source>
        <dbReference type="SAM" id="Phobius"/>
    </source>
</evidence>
<dbReference type="EMBL" id="WVHS01000006">
    <property type="protein sequence ID" value="MXV17730.1"/>
    <property type="molecule type" value="Genomic_DNA"/>
</dbReference>
<name>A0A7K1Y391_9SPHI</name>
<dbReference type="Proteomes" id="UP000451233">
    <property type="component" value="Unassembled WGS sequence"/>
</dbReference>
<feature type="transmembrane region" description="Helical" evidence="1">
    <location>
        <begin position="208"/>
        <end position="228"/>
    </location>
</feature>
<evidence type="ECO:0000313" key="3">
    <source>
        <dbReference type="Proteomes" id="UP000451233"/>
    </source>
</evidence>
<sequence>MGVIKNSNLFKEFIENDIATLTRSDLGVRSFQEIQPVLTRIRNMLEEMISIADTNEKVPEEQISAIMSYVQDYATYATGIRNYNMELDARNGFEGHQKLIDSVKSWFTGIFKGNINDGNSYRSYAFLDNYNSLKLLNLEALQNAKAEIDKLTEKATEAFSTVESLIETLRQQASSEAVQDYAAIFEKQAERYSHFKFKKPWHLKIGKAQMWLITAVFLICGFVGFIFNINSAFPIDFSHGNQIAVVEMITRVLIVSFAIYLISFAIKQYNIQNHLYTLNKHRQNTLNSYKLFIVSLDSSDATTKNALLMEVAKAIYESGQSGYIQGKDGEMNPSIIEMTRFVGSK</sequence>
<gene>
    <name evidence="2" type="ORF">GS398_20685</name>
</gene>
<keyword evidence="1" id="KW-0472">Membrane</keyword>
<protein>
    <submittedName>
        <fullName evidence="2">Uncharacterized protein</fullName>
    </submittedName>
</protein>
<proteinExistence type="predicted"/>
<feature type="transmembrane region" description="Helical" evidence="1">
    <location>
        <begin position="248"/>
        <end position="266"/>
    </location>
</feature>
<organism evidence="2 3">
    <name type="scientific">Hufsiella ginkgonis</name>
    <dbReference type="NCBI Taxonomy" id="2695274"/>
    <lineage>
        <taxon>Bacteria</taxon>
        <taxon>Pseudomonadati</taxon>
        <taxon>Bacteroidota</taxon>
        <taxon>Sphingobacteriia</taxon>
        <taxon>Sphingobacteriales</taxon>
        <taxon>Sphingobacteriaceae</taxon>
        <taxon>Hufsiella</taxon>
    </lineage>
</organism>